<keyword evidence="1" id="KW-0175">Coiled coil</keyword>
<protein>
    <recommendedName>
        <fullName evidence="5">Chromosome segregation ATPase</fullName>
    </recommendedName>
</protein>
<evidence type="ECO:0000256" key="1">
    <source>
        <dbReference type="SAM" id="Coils"/>
    </source>
</evidence>
<name>A0ABR9HIR0_9ACTN</name>
<dbReference type="EMBL" id="JADBDY010000001">
    <property type="protein sequence ID" value="MBE1458907.1"/>
    <property type="molecule type" value="Genomic_DNA"/>
</dbReference>
<sequence length="1025" mass="114466">MSLLPEQATEHLQDTGSTGLVGARKLVAVQTFDIGRLTTHPVPIVPSSFVAVSGEGPKGDSNGSGKTTFLSAVSLLLADPQWRLKRDGGFARGLLFSPESAGSGEGGGVRRGYIVGVFSDEDGKNLLTVWLRISNQTPYLQMRWVRDLHVAVADTDQERSDQADSLWGQLPTKSSNGAQSMGEFLYGDAPRCLAYLDTSMRPMVASLLSQQMTSMAPDAIGDALIALTGQSRLLVKEQKGRVKYDEAAQELRVQEVNDQNRRIAEAAQLAAIDRRDLARRALTAANRSWELHLAVGLREREEELTAAAAERKQAQEDVDQAKERSGAAKTHLNRLREDTSSQTAVRAAEEERERLHRARTRQTEIVGELHSDVKQLTEERKRLLRVTDRFDGVGVDQRQAEFERMRERLDSTVNLHGRSVARREEAEHHLEQVRAGEDGIAGEAVRRLRELGVRARGLMDSVVLDQNARPEWEAHLWRFRNSVVVAAGDAEFALRSLQDFPGVSIIRVDGSPDGAATVLLDGVTAPPAFDAFLEAVRSRYVFANGPDRSHDVDLDEWMLSGFPEPVTGRQARIATAESELRAAVRTEEKTGRTLTNARRALQHQQELLDIATAAERLEACREELRVAEAEHAEAVTAADHLQTLWTAVDRQYTQARIALGNHELLVESAQRELRAAEVEFGRLRRALQSTNEKVERIQHEKWLLAWGGDPDSAKKHITRVKDRTERRRTAQDWWNHASSSFLEALTVIRQDRDTFPHALVKLIDTAAHSVPEPGQAREVLGTALQPLDELLEECEIPDSTNKTLIATEQEERERNLTTARREVNRQIESLEIIRATVARSIKLILARISDQFDELDRERDGGYGARLDYEVLDPSATGSRWKVNVVPRWQRSPQGAYVSYQKIANGAQVKVFAIQLVLASLLADSDVPGRVLVLDELGNSLGDENRRDVLRELQKVAVKQQVTILGTCQDSVIHDAVQHCGQVLWFNHVSNSEVYNRPTRSWGSDENGRHVEHLAFWLRSGRAVD</sequence>
<comment type="caution">
    <text evidence="3">The sequence shown here is derived from an EMBL/GenBank/DDBJ whole genome shotgun (WGS) entry which is preliminary data.</text>
</comment>
<reference evidence="3 4" key="1">
    <citation type="submission" date="2020-10" db="EMBL/GenBank/DDBJ databases">
        <title>Sequencing the genomes of 1000 actinobacteria strains.</title>
        <authorList>
            <person name="Klenk H.-P."/>
        </authorList>
    </citation>
    <scope>NUCLEOTIDE SEQUENCE [LARGE SCALE GENOMIC DNA]</scope>
    <source>
        <strain evidence="3 4">DSM 45157</strain>
    </source>
</reference>
<gene>
    <name evidence="3" type="ORF">H4W79_003121</name>
</gene>
<evidence type="ECO:0008006" key="5">
    <source>
        <dbReference type="Google" id="ProtNLM"/>
    </source>
</evidence>
<dbReference type="Proteomes" id="UP000598217">
    <property type="component" value="Unassembled WGS sequence"/>
</dbReference>
<proteinExistence type="predicted"/>
<evidence type="ECO:0000313" key="4">
    <source>
        <dbReference type="Proteomes" id="UP000598217"/>
    </source>
</evidence>
<organism evidence="3 4">
    <name type="scientific">Nocardiopsis terrae</name>
    <dbReference type="NCBI Taxonomy" id="372655"/>
    <lineage>
        <taxon>Bacteria</taxon>
        <taxon>Bacillati</taxon>
        <taxon>Actinomycetota</taxon>
        <taxon>Actinomycetes</taxon>
        <taxon>Streptosporangiales</taxon>
        <taxon>Nocardiopsidaceae</taxon>
        <taxon>Nocardiopsis</taxon>
    </lineage>
</organism>
<dbReference type="InterPro" id="IPR027417">
    <property type="entry name" value="P-loop_NTPase"/>
</dbReference>
<evidence type="ECO:0000313" key="3">
    <source>
        <dbReference type="EMBL" id="MBE1458907.1"/>
    </source>
</evidence>
<feature type="coiled-coil region" evidence="1">
    <location>
        <begin position="610"/>
        <end position="700"/>
    </location>
</feature>
<dbReference type="SUPFAM" id="SSF52540">
    <property type="entry name" value="P-loop containing nucleoside triphosphate hydrolases"/>
    <property type="match status" value="1"/>
</dbReference>
<feature type="compositionally biased region" description="Basic and acidic residues" evidence="2">
    <location>
        <begin position="308"/>
        <end position="326"/>
    </location>
</feature>
<feature type="region of interest" description="Disordered" evidence="2">
    <location>
        <begin position="308"/>
        <end position="359"/>
    </location>
</feature>
<accession>A0ABR9HIR0</accession>
<evidence type="ECO:0000256" key="2">
    <source>
        <dbReference type="SAM" id="MobiDB-lite"/>
    </source>
</evidence>
<dbReference type="RefSeq" id="WP_191271877.1">
    <property type="nucleotide sequence ID" value="NZ_BMXJ01000005.1"/>
</dbReference>
<dbReference type="Gene3D" id="3.40.50.300">
    <property type="entry name" value="P-loop containing nucleotide triphosphate hydrolases"/>
    <property type="match status" value="1"/>
</dbReference>
<keyword evidence="4" id="KW-1185">Reference proteome</keyword>